<name>A0A2C6CG60_FUSNP</name>
<evidence type="ECO:0000256" key="1">
    <source>
        <dbReference type="SAM" id="Phobius"/>
    </source>
</evidence>
<keyword evidence="1" id="KW-0812">Transmembrane</keyword>
<dbReference type="EMBL" id="NIRO01000003">
    <property type="protein sequence ID" value="PHI16988.1"/>
    <property type="molecule type" value="Genomic_DNA"/>
</dbReference>
<feature type="transmembrane region" description="Helical" evidence="1">
    <location>
        <begin position="91"/>
        <end position="117"/>
    </location>
</feature>
<protein>
    <submittedName>
        <fullName evidence="2">Uncharacterized protein</fullName>
    </submittedName>
</protein>
<feature type="transmembrane region" description="Helical" evidence="1">
    <location>
        <begin position="123"/>
        <end position="148"/>
    </location>
</feature>
<reference evidence="2 3" key="1">
    <citation type="submission" date="2017-06" db="EMBL/GenBank/DDBJ databases">
        <title>Draft genome sequence of Fusobacterium nucleatum subsp. polymorphum KCOM 1274 (=ChDC F309).</title>
        <authorList>
            <person name="Kook J.-K."/>
            <person name="Park S.-N."/>
            <person name="Lim Y.K."/>
            <person name="Roh H."/>
        </authorList>
    </citation>
    <scope>NUCLEOTIDE SEQUENCE [LARGE SCALE GENOMIC DNA]</scope>
    <source>
        <strain evidence="3">KCOM 1274 (ChDC F309)</strain>
    </source>
</reference>
<dbReference type="Proteomes" id="UP000224507">
    <property type="component" value="Unassembled WGS sequence"/>
</dbReference>
<dbReference type="AlphaFoldDB" id="A0A2C6CG60"/>
<proteinExistence type="predicted"/>
<keyword evidence="1" id="KW-0472">Membrane</keyword>
<evidence type="ECO:0000313" key="2">
    <source>
        <dbReference type="EMBL" id="PHI16988.1"/>
    </source>
</evidence>
<feature type="transmembrane region" description="Helical" evidence="1">
    <location>
        <begin position="7"/>
        <end position="27"/>
    </location>
</feature>
<sequence>MEAILSLLSTYELFNNIFPGIIFSYFLGLQNYNIIPNKIDIYEKLFLYYFIGLIISRIGSLFLEPFFLKLKIIKFADYTKFLKAEEKDNKISIFVLVNNMYRSFIIVFLLNFLYLLYLILQNNFLFCTLVPKLLCILFFFFLFVYSYIKQTKYIRKRVENFQINEEE</sequence>
<accession>A0A2C6CG60</accession>
<feature type="transmembrane region" description="Helical" evidence="1">
    <location>
        <begin position="47"/>
        <end position="70"/>
    </location>
</feature>
<dbReference type="RefSeq" id="WP_098997263.1">
    <property type="nucleotide sequence ID" value="NZ_CP077153.1"/>
</dbReference>
<keyword evidence="1" id="KW-1133">Transmembrane helix</keyword>
<evidence type="ECO:0000313" key="3">
    <source>
        <dbReference type="Proteomes" id="UP000224507"/>
    </source>
</evidence>
<organism evidence="2 3">
    <name type="scientific">Fusobacterium nucleatum subsp. polymorphum</name>
    <name type="common">Fusobacterium polymorphum</name>
    <dbReference type="NCBI Taxonomy" id="76857"/>
    <lineage>
        <taxon>Bacteria</taxon>
        <taxon>Fusobacteriati</taxon>
        <taxon>Fusobacteriota</taxon>
        <taxon>Fusobacteriia</taxon>
        <taxon>Fusobacteriales</taxon>
        <taxon>Fusobacteriaceae</taxon>
        <taxon>Fusobacterium</taxon>
    </lineage>
</organism>
<comment type="caution">
    <text evidence="2">The sequence shown here is derived from an EMBL/GenBank/DDBJ whole genome shotgun (WGS) entry which is preliminary data.</text>
</comment>
<gene>
    <name evidence="2" type="ORF">CBG56_04940</name>
</gene>